<evidence type="ECO:0000313" key="2">
    <source>
        <dbReference type="EMBL" id="AWN82305.1"/>
    </source>
</evidence>
<feature type="compositionally biased region" description="Basic and acidic residues" evidence="1">
    <location>
        <begin position="64"/>
        <end position="74"/>
    </location>
</feature>
<sequence length="74" mass="8339">MELLWIALFQIIGFRTAFTEQKALEKLLKIINDQLSNHGVFVQHGSAAMDASISSTPRRPKGKKIYDLHKDGTI</sequence>
<reference evidence="2 3" key="1">
    <citation type="submission" date="2018-05" db="EMBL/GenBank/DDBJ databases">
        <title>Candidatus Cardinium hertigii Genome Assembly.</title>
        <authorList>
            <person name="Showmaker K.C."/>
            <person name="Walden K.O."/>
            <person name="Fields C.J."/>
            <person name="Lambert K.N."/>
            <person name="Hudson M.E."/>
        </authorList>
    </citation>
    <scope>NUCLEOTIDE SEQUENCE [LARGE SCALE GENOMIC DNA]</scope>
    <source>
        <strain evidence="3">cHgTN10</strain>
    </source>
</reference>
<feature type="region of interest" description="Disordered" evidence="1">
    <location>
        <begin position="51"/>
        <end position="74"/>
    </location>
</feature>
<proteinExistence type="predicted"/>
<keyword evidence="3" id="KW-1185">Reference proteome</keyword>
<dbReference type="AlphaFoldDB" id="A0A2Z3LIF1"/>
<organism evidence="2 3">
    <name type="scientific">Candidatus Cardinium hertigii</name>
    <dbReference type="NCBI Taxonomy" id="247481"/>
    <lineage>
        <taxon>Bacteria</taxon>
        <taxon>Pseudomonadati</taxon>
        <taxon>Bacteroidota</taxon>
        <taxon>Cytophagia</taxon>
        <taxon>Cytophagales</taxon>
        <taxon>Amoebophilaceae</taxon>
        <taxon>Candidatus Cardinium</taxon>
    </lineage>
</organism>
<evidence type="ECO:0000313" key="3">
    <source>
        <dbReference type="Proteomes" id="UP000245872"/>
    </source>
</evidence>
<accession>A0A2Z3LIF1</accession>
<dbReference type="KEGG" id="cher:DK880_01008"/>
<dbReference type="Proteomes" id="UP000245872">
    <property type="component" value="Chromosome"/>
</dbReference>
<gene>
    <name evidence="2" type="ORF">DK880_01008</name>
</gene>
<dbReference type="EMBL" id="CP029619">
    <property type="protein sequence ID" value="AWN82305.1"/>
    <property type="molecule type" value="Genomic_DNA"/>
</dbReference>
<evidence type="ECO:0000256" key="1">
    <source>
        <dbReference type="SAM" id="MobiDB-lite"/>
    </source>
</evidence>
<name>A0A2Z3LIF1_9BACT</name>
<protein>
    <submittedName>
        <fullName evidence="2">Uncharacterized protein</fullName>
    </submittedName>
</protein>